<protein>
    <recommendedName>
        <fullName evidence="1">DUF4145 domain-containing protein</fullName>
    </recommendedName>
</protein>
<proteinExistence type="predicted"/>
<accession>A0A1L3ZGT7</accession>
<organism evidence="2 3">
    <name type="scientific">Rhizobium leguminosarum</name>
    <dbReference type="NCBI Taxonomy" id="384"/>
    <lineage>
        <taxon>Bacteria</taxon>
        <taxon>Pseudomonadati</taxon>
        <taxon>Pseudomonadota</taxon>
        <taxon>Alphaproteobacteria</taxon>
        <taxon>Hyphomicrobiales</taxon>
        <taxon>Rhizobiaceae</taxon>
        <taxon>Rhizobium/Agrobacterium group</taxon>
        <taxon>Rhizobium</taxon>
    </lineage>
</organism>
<evidence type="ECO:0000313" key="3">
    <source>
        <dbReference type="Proteomes" id="UP000183050"/>
    </source>
</evidence>
<evidence type="ECO:0000259" key="1">
    <source>
        <dbReference type="Pfam" id="PF13643"/>
    </source>
</evidence>
<dbReference type="AlphaFoldDB" id="A0A1L3ZGT7"/>
<gene>
    <name evidence="2" type="ORF">BMW22_15345</name>
</gene>
<sequence>MKHIPPSISATAFNCPHCGVLTTQHWHYGHVEKYEKGVTPVIISGDDHGAAFRFDSFAQALKTEQPFIWNDDVGFDSTSRLYNLNFTQCYQCEKVAVWIFDRLIYPATGEAPPPNPDLPDDIKADYREASSILHLSPRAASALVRLCIQKLCIHLGQSGKNINSDIGALVANGLNSRVQKAMDAVRVIGNNAVHPGQIDVTDDRGIAESLFGLLNVVAEKMISEPKHIDEVYDSLPPGALKQIAERDKKEGA</sequence>
<reference evidence="2 3" key="1">
    <citation type="submission" date="2016-11" db="EMBL/GenBank/DDBJ databases">
        <title>Rhizobium leguminosarum bv. viciae strain Vaf12 isolated from Vavilovia formosa root nodules from Russia, Dagestan.</title>
        <authorList>
            <person name="Kimeklis A."/>
        </authorList>
    </citation>
    <scope>NUCLEOTIDE SEQUENCE [LARGE SCALE GENOMIC DNA]</scope>
    <source>
        <strain evidence="2 3">Vaf-108</strain>
    </source>
</reference>
<dbReference type="Proteomes" id="UP000183050">
    <property type="component" value="Chromosome"/>
</dbReference>
<dbReference type="Pfam" id="PF13643">
    <property type="entry name" value="DUF4145"/>
    <property type="match status" value="1"/>
</dbReference>
<name>A0A1L3ZGT7_RHILE</name>
<feature type="domain" description="DUF4145" evidence="1">
    <location>
        <begin position="127"/>
        <end position="201"/>
    </location>
</feature>
<dbReference type="EMBL" id="CP018228">
    <property type="protein sequence ID" value="API54843.1"/>
    <property type="molecule type" value="Genomic_DNA"/>
</dbReference>
<evidence type="ECO:0000313" key="2">
    <source>
        <dbReference type="EMBL" id="API54843.1"/>
    </source>
</evidence>
<dbReference type="RefSeq" id="WP_072640804.1">
    <property type="nucleotide sequence ID" value="NZ_CP018228.1"/>
</dbReference>
<dbReference type="InterPro" id="IPR025285">
    <property type="entry name" value="DUF4145"/>
</dbReference>